<reference evidence="2" key="1">
    <citation type="submission" date="2022-07" db="EMBL/GenBank/DDBJ databases">
        <title>Genome Sequence of Physisporinus lineatus.</title>
        <authorList>
            <person name="Buettner E."/>
        </authorList>
    </citation>
    <scope>NUCLEOTIDE SEQUENCE</scope>
    <source>
        <strain evidence="2">VT162</strain>
    </source>
</reference>
<evidence type="ECO:0000313" key="2">
    <source>
        <dbReference type="EMBL" id="KAJ3482107.1"/>
    </source>
</evidence>
<sequence length="360" mass="38876">MIVPSALLALAFSEVAFSLPSPAAIPGGAGLNETPVYQPLSPFDYQSFILGLNQEYLEFALFQDALNTFSDEQFAAAGFTPNDQYLVQYMLEQEVGHITLIQNILGGPDNAPKACNYSFPFETVQDFVDLSMKITRTGESGVFGFIDHLDSRAAATVLGQAVAVESRQQMVFRQFEGLFPFPYSFIPVISQAMAWTAQTQFTTSCPATNPKIEWQAFPYLNITNAPNGTALPDGNFSTPSLSSNRTLSQPGNTVNLAWDAPGMQVGPDKNYTTTTNASAPKFAAWVSQLNTTYTPLTNISGNTAQTLQPDATTIFGNDTSTTVNGTIFVLITDTDLYVTPFNFSLIDAHVVAGPALYIAG</sequence>
<proteinExistence type="predicted"/>
<comment type="caution">
    <text evidence="2">The sequence shown here is derived from an EMBL/GenBank/DDBJ whole genome shotgun (WGS) entry which is preliminary data.</text>
</comment>
<dbReference type="Pfam" id="PF13668">
    <property type="entry name" value="Ferritin_2"/>
    <property type="match status" value="1"/>
</dbReference>
<dbReference type="InterPro" id="IPR039254">
    <property type="entry name" value="Rds1"/>
</dbReference>
<feature type="chain" id="PRO_5042104091" description="Rds1 protein" evidence="1">
    <location>
        <begin position="19"/>
        <end position="360"/>
    </location>
</feature>
<evidence type="ECO:0000256" key="1">
    <source>
        <dbReference type="SAM" id="SignalP"/>
    </source>
</evidence>
<evidence type="ECO:0000313" key="3">
    <source>
        <dbReference type="Proteomes" id="UP001212997"/>
    </source>
</evidence>
<organism evidence="2 3">
    <name type="scientific">Meripilus lineatus</name>
    <dbReference type="NCBI Taxonomy" id="2056292"/>
    <lineage>
        <taxon>Eukaryota</taxon>
        <taxon>Fungi</taxon>
        <taxon>Dikarya</taxon>
        <taxon>Basidiomycota</taxon>
        <taxon>Agaricomycotina</taxon>
        <taxon>Agaricomycetes</taxon>
        <taxon>Polyporales</taxon>
        <taxon>Meripilaceae</taxon>
        <taxon>Meripilus</taxon>
    </lineage>
</organism>
<name>A0AAD5UZV0_9APHY</name>
<feature type="signal peptide" evidence="1">
    <location>
        <begin position="1"/>
        <end position="18"/>
    </location>
</feature>
<accession>A0AAD5UZV0</accession>
<dbReference type="PANTHER" id="PTHR38705">
    <property type="entry name" value="PROTEIN RDS1"/>
    <property type="match status" value="1"/>
</dbReference>
<keyword evidence="1" id="KW-0732">Signal</keyword>
<gene>
    <name evidence="2" type="ORF">NLI96_g7203</name>
</gene>
<keyword evidence="3" id="KW-1185">Reference proteome</keyword>
<dbReference type="PANTHER" id="PTHR38705:SF1">
    <property type="entry name" value="PROTEIN RDS1"/>
    <property type="match status" value="1"/>
</dbReference>
<evidence type="ECO:0008006" key="4">
    <source>
        <dbReference type="Google" id="ProtNLM"/>
    </source>
</evidence>
<dbReference type="EMBL" id="JANAWD010000288">
    <property type="protein sequence ID" value="KAJ3482107.1"/>
    <property type="molecule type" value="Genomic_DNA"/>
</dbReference>
<dbReference type="Proteomes" id="UP001212997">
    <property type="component" value="Unassembled WGS sequence"/>
</dbReference>
<protein>
    <recommendedName>
        <fullName evidence="4">Rds1 protein</fullName>
    </recommendedName>
</protein>
<dbReference type="AlphaFoldDB" id="A0AAD5UZV0"/>